<dbReference type="EMBL" id="CP026243">
    <property type="protein sequence ID" value="AWO96518.1"/>
    <property type="molecule type" value="Genomic_DNA"/>
</dbReference>
<organism evidence="11 12">
    <name type="scientific">Scophthalmus maximus</name>
    <name type="common">Turbot</name>
    <name type="synonym">Psetta maxima</name>
    <dbReference type="NCBI Taxonomy" id="52904"/>
    <lineage>
        <taxon>Eukaryota</taxon>
        <taxon>Metazoa</taxon>
        <taxon>Chordata</taxon>
        <taxon>Craniata</taxon>
        <taxon>Vertebrata</taxon>
        <taxon>Euteleostomi</taxon>
        <taxon>Actinopterygii</taxon>
        <taxon>Neopterygii</taxon>
        <taxon>Teleostei</taxon>
        <taxon>Neoteleostei</taxon>
        <taxon>Acanthomorphata</taxon>
        <taxon>Carangaria</taxon>
        <taxon>Pleuronectiformes</taxon>
        <taxon>Pleuronectoidei</taxon>
        <taxon>Scophthalmidae</taxon>
        <taxon>Scophthalmus</taxon>
    </lineage>
</organism>
<accession>A0A2U9AY17</accession>
<comment type="similarity">
    <text evidence="3">Belongs to the eukaryotic ribosomal protein eL18 family.</text>
</comment>
<keyword evidence="7" id="KW-0687">Ribonucleoprotein</keyword>
<dbReference type="PANTHER" id="PTHR10934">
    <property type="entry name" value="60S RIBOSOMAL PROTEIN L18"/>
    <property type="match status" value="1"/>
</dbReference>
<dbReference type="STRING" id="52904.ENSSMAP00000021907"/>
<evidence type="ECO:0000256" key="3">
    <source>
        <dbReference type="ARBA" id="ARBA00006815"/>
    </source>
</evidence>
<dbReference type="PANTHER" id="PTHR10934:SF2">
    <property type="entry name" value="LARGE RIBOSOMAL SUBUNIT PROTEIN EL18"/>
    <property type="match status" value="1"/>
</dbReference>
<evidence type="ECO:0000256" key="5">
    <source>
        <dbReference type="ARBA" id="ARBA00022824"/>
    </source>
</evidence>
<dbReference type="GO" id="GO:0003723">
    <property type="term" value="F:RNA binding"/>
    <property type="evidence" value="ECO:0007669"/>
    <property type="project" value="TreeGrafter"/>
</dbReference>
<reference evidence="11 12" key="1">
    <citation type="submission" date="2017-12" db="EMBL/GenBank/DDBJ databases">
        <title>Integrating genomic resources of turbot (Scophthalmus maximus) in depth evaluation of genetic and physical mapping variation across individuals.</title>
        <authorList>
            <person name="Martinez P."/>
        </authorList>
    </citation>
    <scope>NUCLEOTIDE SEQUENCE [LARGE SCALE GENOMIC DNA]</scope>
</reference>
<dbReference type="FunFam" id="3.100.10.10:FF:000001">
    <property type="entry name" value="60S ribosomal protein L18"/>
    <property type="match status" value="1"/>
</dbReference>
<feature type="domain" description="Large ribosomal subunit protein uL15/eL18" evidence="10">
    <location>
        <begin position="136"/>
        <end position="322"/>
    </location>
</feature>
<feature type="region of interest" description="Disordered" evidence="9">
    <location>
        <begin position="285"/>
        <end position="322"/>
    </location>
</feature>
<dbReference type="Proteomes" id="UP000246464">
    <property type="component" value="Chromosome 1"/>
</dbReference>
<dbReference type="SUPFAM" id="SSF52080">
    <property type="entry name" value="Ribosomal proteins L15p and L18e"/>
    <property type="match status" value="1"/>
</dbReference>
<dbReference type="GO" id="GO:0006412">
    <property type="term" value="P:translation"/>
    <property type="evidence" value="ECO:0007669"/>
    <property type="project" value="InterPro"/>
</dbReference>
<dbReference type="PROSITE" id="PS01106">
    <property type="entry name" value="RIBOSOMAL_L18E"/>
    <property type="match status" value="1"/>
</dbReference>
<evidence type="ECO:0000256" key="4">
    <source>
        <dbReference type="ARBA" id="ARBA00011133"/>
    </source>
</evidence>
<evidence type="ECO:0000313" key="11">
    <source>
        <dbReference type="EMBL" id="AWO96518.1"/>
    </source>
</evidence>
<dbReference type="InterPro" id="IPR021131">
    <property type="entry name" value="Ribosomal_uL15/eL18"/>
</dbReference>
<dbReference type="InterPro" id="IPR000039">
    <property type="entry name" value="Ribosomal_eL18"/>
</dbReference>
<evidence type="ECO:0000256" key="6">
    <source>
        <dbReference type="ARBA" id="ARBA00022980"/>
    </source>
</evidence>
<feature type="compositionally biased region" description="Basic residues" evidence="9">
    <location>
        <begin position="312"/>
        <end position="322"/>
    </location>
</feature>
<evidence type="ECO:0000256" key="1">
    <source>
        <dbReference type="ARBA" id="ARBA00004240"/>
    </source>
</evidence>
<comment type="subcellular location">
    <subcellularLocation>
        <location evidence="2">Cytoplasm</location>
        <location evidence="2">Cytosol</location>
    </subcellularLocation>
    <subcellularLocation>
        <location evidence="1">Endoplasmic reticulum</location>
    </subcellularLocation>
</comment>
<keyword evidence="12" id="KW-1185">Reference proteome</keyword>
<keyword evidence="6 11" id="KW-0689">Ribosomal protein</keyword>
<dbReference type="Pfam" id="PF17135">
    <property type="entry name" value="Ribosomal_L18"/>
    <property type="match status" value="1"/>
</dbReference>
<comment type="subunit">
    <text evidence="4">Component of the large ribosomal subunit.</text>
</comment>
<evidence type="ECO:0000256" key="7">
    <source>
        <dbReference type="ARBA" id="ARBA00023274"/>
    </source>
</evidence>
<dbReference type="InterPro" id="IPR036227">
    <property type="entry name" value="Ribosomal_uL15/eL18_sf"/>
</dbReference>
<dbReference type="AlphaFoldDB" id="A0A2U9AY17"/>
<gene>
    <name evidence="11" type="ORF">SMAX5B_012056</name>
</gene>
<keyword evidence="5" id="KW-0256">Endoplasmic reticulum</keyword>
<evidence type="ECO:0000256" key="8">
    <source>
        <dbReference type="ARBA" id="ARBA00034092"/>
    </source>
</evidence>
<name>A0A2U9AY17_SCOMX</name>
<dbReference type="InterPro" id="IPR021132">
    <property type="entry name" value="Ribosomal_eL18/eL18-A/B/_CS"/>
</dbReference>
<evidence type="ECO:0000256" key="9">
    <source>
        <dbReference type="SAM" id="MobiDB-lite"/>
    </source>
</evidence>
<dbReference type="GO" id="GO:0022625">
    <property type="term" value="C:cytosolic large ribosomal subunit"/>
    <property type="evidence" value="ECO:0007669"/>
    <property type="project" value="TreeGrafter"/>
</dbReference>
<comment type="function">
    <text evidence="8">Component of the large ribosomal subunit. The ribosome is a large ribonucleoprotein complex responsible for the synthesis of proteins in the cell.</text>
</comment>
<dbReference type="GO" id="GO:0005783">
    <property type="term" value="C:endoplasmic reticulum"/>
    <property type="evidence" value="ECO:0007669"/>
    <property type="project" value="UniProtKB-SubCell"/>
</dbReference>
<evidence type="ECO:0000313" key="12">
    <source>
        <dbReference type="Proteomes" id="UP000246464"/>
    </source>
</evidence>
<protein>
    <submittedName>
        <fullName evidence="11">60S ribosomal protein L18</fullName>
    </submittedName>
</protein>
<sequence length="322" mass="36563">MNRTWALFKAHPYISNVLGYTTLFASADVIQQSVLGGTRAAGSSPEGSTGIDWCQTTRVATVGFCFHANFNYHWLRWLERMLPGGGVRAVAGKVVVDQLVAAPLTISAFYIGLSLLENREDPLEDWRHKFWTSYKGVDIRHNKDRKVHRKEPKSQDIYLRLLVKLYRFLARRANAPFNKVVLRRLFMSRTNRPPISISRLIRKMRMPGRENRIAVVVGTVTDDVRIQDIPKLKICALRVTDGARRRVLKAGGQVMTFDQLALASPKGQGTVLLSGPRKGREVYRHFGKAPGTPHSHTKPYIRSKGRKFERARGRRASRGYKN</sequence>
<feature type="compositionally biased region" description="Basic residues" evidence="9">
    <location>
        <begin position="295"/>
        <end position="305"/>
    </location>
</feature>
<evidence type="ECO:0000259" key="10">
    <source>
        <dbReference type="Pfam" id="PF17135"/>
    </source>
</evidence>
<evidence type="ECO:0000256" key="2">
    <source>
        <dbReference type="ARBA" id="ARBA00004514"/>
    </source>
</evidence>
<proteinExistence type="inferred from homology"/>
<dbReference type="GO" id="GO:0003735">
    <property type="term" value="F:structural constituent of ribosome"/>
    <property type="evidence" value="ECO:0007669"/>
    <property type="project" value="InterPro"/>
</dbReference>
<dbReference type="Gene3D" id="3.100.10.10">
    <property type="match status" value="1"/>
</dbReference>